<evidence type="ECO:0000313" key="1">
    <source>
        <dbReference type="EMBL" id="WYJ86176.1"/>
    </source>
</evidence>
<gene>
    <name evidence="1" type="ORF">A5866_001254</name>
</gene>
<name>A0ABZ2T468_9ENTE</name>
<dbReference type="Proteomes" id="UP000195080">
    <property type="component" value="Chromosome"/>
</dbReference>
<keyword evidence="2" id="KW-1185">Reference proteome</keyword>
<organism evidence="1 2">
    <name type="scientific">Candidatus Enterococcus lemimoniae</name>
    <dbReference type="NCBI Taxonomy" id="1834167"/>
    <lineage>
        <taxon>Bacteria</taxon>
        <taxon>Bacillati</taxon>
        <taxon>Bacillota</taxon>
        <taxon>Bacilli</taxon>
        <taxon>Lactobacillales</taxon>
        <taxon>Enterococcaceae</taxon>
        <taxon>Enterococcus</taxon>
    </lineage>
</organism>
<protein>
    <submittedName>
        <fullName evidence="1">Uncharacterized protein</fullName>
    </submittedName>
</protein>
<reference evidence="2" key="1">
    <citation type="submission" date="2017-05" db="EMBL/GenBank/DDBJ databases">
        <title>The Genome Sequence of EEnterococcus faecalis 9F2_4866.</title>
        <authorList>
            <consortium name="The Broad Institute Genomics Platform"/>
            <consortium name="The Broad Institute Genomic Center for Infectious Diseases"/>
            <person name="Earl A."/>
            <person name="Manson A."/>
            <person name="Schwartman J."/>
            <person name="Gilmore M."/>
            <person name="Abouelleil A."/>
            <person name="Cao P."/>
            <person name="Chapman S."/>
            <person name="Cusick C."/>
            <person name="Shea T."/>
            <person name="Young S."/>
            <person name="Neafsey D."/>
            <person name="Nusbaum C."/>
            <person name="Birren B."/>
        </authorList>
    </citation>
    <scope>NUCLEOTIDE SEQUENCE [LARGE SCALE GENOMIC DNA]</scope>
    <source>
        <strain evidence="2">12C11_DIV0727</strain>
    </source>
</reference>
<reference evidence="1 2" key="2">
    <citation type="submission" date="2024-03" db="EMBL/GenBank/DDBJ databases">
        <title>The Genome Sequence of Enterococcus sp. DIV0727d.</title>
        <authorList>
            <consortium name="The Broad Institute Genomics Platform"/>
            <consortium name="The Broad Institute Microbial Omics Core"/>
            <consortium name="The Broad Institute Genomic Center for Infectious Diseases"/>
            <person name="Earl A."/>
            <person name="Manson A."/>
            <person name="Gilmore M."/>
            <person name="Schwartman J."/>
            <person name="Shea T."/>
            <person name="Abouelleil A."/>
            <person name="Cao P."/>
            <person name="Chapman S."/>
            <person name="Cusick C."/>
            <person name="Young S."/>
            <person name="Neafsey D."/>
            <person name="Nusbaum C."/>
            <person name="Birren B."/>
        </authorList>
    </citation>
    <scope>NUCLEOTIDE SEQUENCE [LARGE SCALE GENOMIC DNA]</scope>
    <source>
        <strain evidence="1 2">12C11_DIV0727</strain>
    </source>
</reference>
<dbReference type="EMBL" id="CP147248">
    <property type="protein sequence ID" value="WYJ86176.1"/>
    <property type="molecule type" value="Genomic_DNA"/>
</dbReference>
<dbReference type="RefSeq" id="WP_086444065.1">
    <property type="nucleotide sequence ID" value="NZ_CP147248.1"/>
</dbReference>
<sequence length="90" mass="10502">MENSIINTVDFIEEYFETSKFYIIKTKKYGIFTFNNNKITLIQLVDKSAINKVKYVLNELGYSESKSYISNHDEIKGLTKKIFTTGMSIR</sequence>
<accession>A0ABZ2T468</accession>
<evidence type="ECO:0000313" key="2">
    <source>
        <dbReference type="Proteomes" id="UP000195080"/>
    </source>
</evidence>
<proteinExistence type="predicted"/>